<comment type="subcellular location">
    <subcellularLocation>
        <location evidence="1">Nucleus</location>
    </subcellularLocation>
</comment>
<keyword evidence="6" id="KW-1185">Reference proteome</keyword>
<feature type="compositionally biased region" description="Polar residues" evidence="3">
    <location>
        <begin position="176"/>
        <end position="195"/>
    </location>
</feature>
<evidence type="ECO:0000256" key="1">
    <source>
        <dbReference type="ARBA" id="ARBA00004123"/>
    </source>
</evidence>
<evidence type="ECO:0000256" key="3">
    <source>
        <dbReference type="SAM" id="MobiDB-lite"/>
    </source>
</evidence>
<organism evidence="5 6">
    <name type="scientific">Setomelanomma holmii</name>
    <dbReference type="NCBI Taxonomy" id="210430"/>
    <lineage>
        <taxon>Eukaryota</taxon>
        <taxon>Fungi</taxon>
        <taxon>Dikarya</taxon>
        <taxon>Ascomycota</taxon>
        <taxon>Pezizomycotina</taxon>
        <taxon>Dothideomycetes</taxon>
        <taxon>Pleosporomycetidae</taxon>
        <taxon>Pleosporales</taxon>
        <taxon>Pleosporineae</taxon>
        <taxon>Phaeosphaeriaceae</taxon>
        <taxon>Setomelanomma</taxon>
    </lineage>
</organism>
<reference evidence="5" key="1">
    <citation type="journal article" date="2020" name="Stud. Mycol.">
        <title>101 Dothideomycetes genomes: a test case for predicting lifestyles and emergence of pathogens.</title>
        <authorList>
            <person name="Haridas S."/>
            <person name="Albert R."/>
            <person name="Binder M."/>
            <person name="Bloem J."/>
            <person name="Labutti K."/>
            <person name="Salamov A."/>
            <person name="Andreopoulos B."/>
            <person name="Baker S."/>
            <person name="Barry K."/>
            <person name="Bills G."/>
            <person name="Bluhm B."/>
            <person name="Cannon C."/>
            <person name="Castanera R."/>
            <person name="Culley D."/>
            <person name="Daum C."/>
            <person name="Ezra D."/>
            <person name="Gonzalez J."/>
            <person name="Henrissat B."/>
            <person name="Kuo A."/>
            <person name="Liang C."/>
            <person name="Lipzen A."/>
            <person name="Lutzoni F."/>
            <person name="Magnuson J."/>
            <person name="Mondo S."/>
            <person name="Nolan M."/>
            <person name="Ohm R."/>
            <person name="Pangilinan J."/>
            <person name="Park H.-J."/>
            <person name="Ramirez L."/>
            <person name="Alfaro M."/>
            <person name="Sun H."/>
            <person name="Tritt A."/>
            <person name="Yoshinaga Y."/>
            <person name="Zwiers L.-H."/>
            <person name="Turgeon B."/>
            <person name="Goodwin S."/>
            <person name="Spatafora J."/>
            <person name="Crous P."/>
            <person name="Grigoriev I."/>
        </authorList>
    </citation>
    <scope>NUCLEOTIDE SEQUENCE</scope>
    <source>
        <strain evidence="5">CBS 110217</strain>
    </source>
</reference>
<dbReference type="AlphaFoldDB" id="A0A9P4H716"/>
<feature type="compositionally biased region" description="Polar residues" evidence="3">
    <location>
        <begin position="1"/>
        <end position="13"/>
    </location>
</feature>
<feature type="region of interest" description="Disordered" evidence="3">
    <location>
        <begin position="1"/>
        <end position="23"/>
    </location>
</feature>
<gene>
    <name evidence="5" type="ORF">EK21DRAFT_101172</name>
</gene>
<evidence type="ECO:0000256" key="2">
    <source>
        <dbReference type="ARBA" id="ARBA00023242"/>
    </source>
</evidence>
<accession>A0A9P4H716</accession>
<dbReference type="Pfam" id="PF10187">
    <property type="entry name" value="FAM192A_Fyv6_N"/>
    <property type="match status" value="1"/>
</dbReference>
<evidence type="ECO:0000313" key="5">
    <source>
        <dbReference type="EMBL" id="KAF2029396.1"/>
    </source>
</evidence>
<feature type="region of interest" description="Disordered" evidence="3">
    <location>
        <begin position="210"/>
        <end position="234"/>
    </location>
</feature>
<sequence length="234" mass="25971">MSSGFVSGGTMDQPTERDDEWRKAQADLEAARKAKADLAAQHNGKSLFEVLQENKDKKQAEFEERARYKLHVSLNDEEADYLDAIEEKKRKEEASVRKDTQEQLDAFRRQQEEAERKALEEEGTDAPKESDVQWVAPGRKRKKGPENSLLRGMKLKKSNSISGDAVNQEKSHQEDQAQAQSGKDTPTVILSKNIPPTTASRAAALTKPVPAMQSAKMATPLSLGLGYASSDDED</sequence>
<dbReference type="Proteomes" id="UP000799777">
    <property type="component" value="Unassembled WGS sequence"/>
</dbReference>
<dbReference type="PANTHER" id="PTHR13495">
    <property type="entry name" value="NEFA-INTERACTING NUCLEAR PROTEIN NIP30"/>
    <property type="match status" value="1"/>
</dbReference>
<comment type="caution">
    <text evidence="5">The sequence shown here is derived from an EMBL/GenBank/DDBJ whole genome shotgun (WGS) entry which is preliminary data.</text>
</comment>
<dbReference type="InterPro" id="IPR019331">
    <property type="entry name" value="FAM192A/Fyv6_N"/>
</dbReference>
<feature type="compositionally biased region" description="Basic and acidic residues" evidence="3">
    <location>
        <begin position="14"/>
        <end position="23"/>
    </location>
</feature>
<feature type="domain" description="FAM192A/Fyv6 N-terminal" evidence="4">
    <location>
        <begin position="5"/>
        <end position="108"/>
    </location>
</feature>
<protein>
    <recommendedName>
        <fullName evidence="4">FAM192A/Fyv6 N-terminal domain-containing protein</fullName>
    </recommendedName>
</protein>
<feature type="compositionally biased region" description="Basic and acidic residues" evidence="3">
    <location>
        <begin position="87"/>
        <end position="131"/>
    </location>
</feature>
<dbReference type="GO" id="GO:0005634">
    <property type="term" value="C:nucleus"/>
    <property type="evidence" value="ECO:0007669"/>
    <property type="project" value="UniProtKB-SubCell"/>
</dbReference>
<dbReference type="InterPro" id="IPR039845">
    <property type="entry name" value="FAM192A"/>
</dbReference>
<dbReference type="PANTHER" id="PTHR13495:SF0">
    <property type="entry name" value="PSME3-INTERACTING PROTEIN"/>
    <property type="match status" value="1"/>
</dbReference>
<keyword evidence="2" id="KW-0539">Nucleus</keyword>
<dbReference type="OrthoDB" id="75807at2759"/>
<proteinExistence type="predicted"/>
<feature type="region of interest" description="Disordered" evidence="3">
    <location>
        <begin position="87"/>
        <end position="195"/>
    </location>
</feature>
<name>A0A9P4H716_9PLEO</name>
<evidence type="ECO:0000313" key="6">
    <source>
        <dbReference type="Proteomes" id="UP000799777"/>
    </source>
</evidence>
<evidence type="ECO:0000259" key="4">
    <source>
        <dbReference type="Pfam" id="PF10187"/>
    </source>
</evidence>
<dbReference type="EMBL" id="ML978201">
    <property type="protein sequence ID" value="KAF2029396.1"/>
    <property type="molecule type" value="Genomic_DNA"/>
</dbReference>